<accession>A0AAN9SJK4</accession>
<reference evidence="1 2" key="1">
    <citation type="submission" date="2024-01" db="EMBL/GenBank/DDBJ databases">
        <title>The genomes of 5 underutilized Papilionoideae crops provide insights into root nodulation and disease resistanc.</title>
        <authorList>
            <person name="Jiang F."/>
        </authorList>
    </citation>
    <scope>NUCLEOTIDE SEQUENCE [LARGE SCALE GENOMIC DNA]</scope>
    <source>
        <strain evidence="1">DUOXIRENSHENG_FW03</strain>
        <tissue evidence="1">Leaves</tissue>
    </source>
</reference>
<sequence>MIMIMASFDVEAEGITASLMDLANQRYDNERECFYVICMLLLATESVCVIERERNASQYESTLRFMKERIVQEAIYEIECVIDREEKKTTETNKGMGGVKFPQMPSGFQ</sequence>
<organism evidence="1 2">
    <name type="scientific">Psophocarpus tetragonolobus</name>
    <name type="common">Winged bean</name>
    <name type="synonym">Dolichos tetragonolobus</name>
    <dbReference type="NCBI Taxonomy" id="3891"/>
    <lineage>
        <taxon>Eukaryota</taxon>
        <taxon>Viridiplantae</taxon>
        <taxon>Streptophyta</taxon>
        <taxon>Embryophyta</taxon>
        <taxon>Tracheophyta</taxon>
        <taxon>Spermatophyta</taxon>
        <taxon>Magnoliopsida</taxon>
        <taxon>eudicotyledons</taxon>
        <taxon>Gunneridae</taxon>
        <taxon>Pentapetalae</taxon>
        <taxon>rosids</taxon>
        <taxon>fabids</taxon>
        <taxon>Fabales</taxon>
        <taxon>Fabaceae</taxon>
        <taxon>Papilionoideae</taxon>
        <taxon>50 kb inversion clade</taxon>
        <taxon>NPAAA clade</taxon>
        <taxon>indigoferoid/millettioid clade</taxon>
        <taxon>Phaseoleae</taxon>
        <taxon>Psophocarpus</taxon>
    </lineage>
</organism>
<comment type="caution">
    <text evidence="1">The sequence shown here is derived from an EMBL/GenBank/DDBJ whole genome shotgun (WGS) entry which is preliminary data.</text>
</comment>
<gene>
    <name evidence="1" type="ORF">VNO78_17882</name>
</gene>
<keyword evidence="2" id="KW-1185">Reference proteome</keyword>
<name>A0AAN9SJK4_PSOTE</name>
<dbReference type="EMBL" id="JAYMYS010000004">
    <property type="protein sequence ID" value="KAK7396724.1"/>
    <property type="molecule type" value="Genomic_DNA"/>
</dbReference>
<evidence type="ECO:0000313" key="2">
    <source>
        <dbReference type="Proteomes" id="UP001386955"/>
    </source>
</evidence>
<evidence type="ECO:0000313" key="1">
    <source>
        <dbReference type="EMBL" id="KAK7396724.1"/>
    </source>
</evidence>
<dbReference type="Proteomes" id="UP001386955">
    <property type="component" value="Unassembled WGS sequence"/>
</dbReference>
<protein>
    <submittedName>
        <fullName evidence="1">Uncharacterized protein</fullName>
    </submittedName>
</protein>
<dbReference type="AlphaFoldDB" id="A0AAN9SJK4"/>
<proteinExistence type="predicted"/>